<dbReference type="PROSITE" id="PS51468">
    <property type="entry name" value="VIT"/>
    <property type="match status" value="1"/>
</dbReference>
<dbReference type="PROSITE" id="PS50234">
    <property type="entry name" value="VWFA"/>
    <property type="match status" value="1"/>
</dbReference>
<feature type="domain" description="VWFA" evidence="3">
    <location>
        <begin position="341"/>
        <end position="510"/>
    </location>
</feature>
<evidence type="ECO:0008006" key="6">
    <source>
        <dbReference type="Google" id="ProtNLM"/>
    </source>
</evidence>
<dbReference type="SUPFAM" id="SSF53300">
    <property type="entry name" value="vWA-like"/>
    <property type="match status" value="1"/>
</dbReference>
<dbReference type="SMART" id="SM00609">
    <property type="entry name" value="VIT"/>
    <property type="match status" value="1"/>
</dbReference>
<dbReference type="PANTHER" id="PTHR45737">
    <property type="entry name" value="VON WILLEBRAND FACTOR A DOMAIN-CONTAINING PROTEIN 5A"/>
    <property type="match status" value="1"/>
</dbReference>
<dbReference type="Pfam" id="PF13768">
    <property type="entry name" value="VWA_3"/>
    <property type="match status" value="1"/>
</dbReference>
<keyword evidence="2" id="KW-0812">Transmembrane</keyword>
<keyword evidence="2" id="KW-1133">Transmembrane helix</keyword>
<evidence type="ECO:0000259" key="4">
    <source>
        <dbReference type="PROSITE" id="PS51468"/>
    </source>
</evidence>
<dbReference type="NCBIfam" id="TIGR03788">
    <property type="entry name" value="marine_srt_targ"/>
    <property type="match status" value="1"/>
</dbReference>
<dbReference type="EMBL" id="UINC01015654">
    <property type="protein sequence ID" value="SVA65771.1"/>
    <property type="molecule type" value="Genomic_DNA"/>
</dbReference>
<evidence type="ECO:0000256" key="1">
    <source>
        <dbReference type="SAM" id="Coils"/>
    </source>
</evidence>
<evidence type="ECO:0000259" key="3">
    <source>
        <dbReference type="PROSITE" id="PS50234"/>
    </source>
</evidence>
<proteinExistence type="predicted"/>
<dbReference type="Gene3D" id="3.40.50.410">
    <property type="entry name" value="von Willebrand factor, type A domain"/>
    <property type="match status" value="1"/>
</dbReference>
<dbReference type="AlphaFoldDB" id="A0A381XMW1"/>
<keyword evidence="1" id="KW-0175">Coiled coil</keyword>
<dbReference type="Pfam" id="PF08487">
    <property type="entry name" value="VIT"/>
    <property type="match status" value="1"/>
</dbReference>
<dbReference type="InterPro" id="IPR036465">
    <property type="entry name" value="vWFA_dom_sf"/>
</dbReference>
<feature type="transmembrane region" description="Helical" evidence="2">
    <location>
        <begin position="678"/>
        <end position="701"/>
    </location>
</feature>
<dbReference type="InterPro" id="IPR013694">
    <property type="entry name" value="VIT"/>
</dbReference>
<evidence type="ECO:0000313" key="5">
    <source>
        <dbReference type="EMBL" id="SVA65771.1"/>
    </source>
</evidence>
<organism evidence="5">
    <name type="scientific">marine metagenome</name>
    <dbReference type="NCBI Taxonomy" id="408172"/>
    <lineage>
        <taxon>unclassified sequences</taxon>
        <taxon>metagenomes</taxon>
        <taxon>ecological metagenomes</taxon>
    </lineage>
</organism>
<feature type="coiled-coil region" evidence="1">
    <location>
        <begin position="129"/>
        <end position="156"/>
    </location>
</feature>
<protein>
    <recommendedName>
        <fullName evidence="6">VWFA domain-containing protein</fullName>
    </recommendedName>
</protein>
<dbReference type="InterPro" id="IPR002035">
    <property type="entry name" value="VWF_A"/>
</dbReference>
<dbReference type="SMART" id="SM00327">
    <property type="entry name" value="VWA"/>
    <property type="match status" value="1"/>
</dbReference>
<accession>A0A381XMW1</accession>
<name>A0A381XMW1_9ZZZZ</name>
<evidence type="ECO:0000256" key="2">
    <source>
        <dbReference type="SAM" id="Phobius"/>
    </source>
</evidence>
<reference evidence="5" key="1">
    <citation type="submission" date="2018-05" db="EMBL/GenBank/DDBJ databases">
        <authorList>
            <person name="Lanie J.A."/>
            <person name="Ng W.-L."/>
            <person name="Kazmierczak K.M."/>
            <person name="Andrzejewski T.M."/>
            <person name="Davidsen T.M."/>
            <person name="Wayne K.J."/>
            <person name="Tettelin H."/>
            <person name="Glass J.I."/>
            <person name="Rusch D."/>
            <person name="Podicherti R."/>
            <person name="Tsui H.-C.T."/>
            <person name="Winkler M.E."/>
        </authorList>
    </citation>
    <scope>NUCLEOTIDE SEQUENCE</scope>
</reference>
<keyword evidence="2" id="KW-0472">Membrane</keyword>
<gene>
    <name evidence="5" type="ORF">METZ01_LOCUS118625</name>
</gene>
<dbReference type="InterPro" id="IPR022440">
    <property type="entry name" value="CHP03788"/>
</dbReference>
<sequence length="704" mass="78500">MKKIRWSRLSLISIVLLFSTLTSEIHHTVLKDENTQLNELRKKLQNHVKLSDINEGTLVRKIDDTGSYEILPNLNTLVNINIDGMVSTTTVDQVFTNTSADPIEAIYVFPLPTNAAVNDMKMIINDRFIQGKIQEKQEARETYEKAKKEGKRASLTEQNRPNIFTNTVANIMPGDTLIVRLQFVDKLHYEKGEFRLSFPLVVAPRYIPGREVTGYSGNGWSFDTEKVPDASQITPPVLSPGMRSGNIVSINVTLKPGLNIRNIHSNSHEISITNAIADTYQIKLKNKDEIPNRDFILEYTAAKDNEPTAALFTSELDGDDYFMLMAVPPIQKNTQNIIPRNITFVIDVSGSMDGQSMEQAKSGFEYALDKLHTEDSFNIIPFSNHFDLFSSSPLSANVENIERGKNYVRNLNADGGTEALGALIAAMGMQQPDYLNLIIFLTDGSVGNESRIISTINRHLGKSRLFSVGIGSAPNSHLLEQVSRHGKGSFTYISSPSEVNEKMGNLIAKIDNPVITDLKLNILAQSELFPDPLPDLFINEPVVVFGKLRENYGQTGILTGRVNDKLISLDIPVFQLGGIESSGIPYLWARKKIDNLTTKHRLGDKEAKPEIIDLAIQYNLMSKFTSFVAVEHKIVNPKGEMLSSVFPTDLAKGLNFDKFFSKNTSIQLAELPQTATQYPLYILIGLIFISLSLLLNIRYAFAKV</sequence>
<dbReference type="PANTHER" id="PTHR45737:SF6">
    <property type="entry name" value="VON WILLEBRAND FACTOR A DOMAIN-CONTAINING PROTEIN 5A"/>
    <property type="match status" value="1"/>
</dbReference>
<feature type="domain" description="VIT" evidence="4">
    <location>
        <begin position="57"/>
        <end position="185"/>
    </location>
</feature>